<proteinExistence type="inferred from homology"/>
<evidence type="ECO:0000256" key="3">
    <source>
        <dbReference type="PIRSR" id="PIRSR000390-2"/>
    </source>
</evidence>
<dbReference type="CDD" id="cd00616">
    <property type="entry name" value="AHBA_syn"/>
    <property type="match status" value="1"/>
</dbReference>
<dbReference type="AlphaFoldDB" id="A0AAE6ZNW9"/>
<dbReference type="SUPFAM" id="SSF53383">
    <property type="entry name" value="PLP-dependent transferases"/>
    <property type="match status" value="1"/>
</dbReference>
<dbReference type="GO" id="GO:0008483">
    <property type="term" value="F:transaminase activity"/>
    <property type="evidence" value="ECO:0007669"/>
    <property type="project" value="UniProtKB-KW"/>
</dbReference>
<evidence type="ECO:0000256" key="4">
    <source>
        <dbReference type="RuleBase" id="RU004508"/>
    </source>
</evidence>
<sequence length="403" mass="45263">MKPIPYGRQEITASDIQAVTSVLTSDYLTQGPNIKAFEDAFAAYIGAKYAVAVSNGTAALHLAAMAAGVKPGDRVITTPITFAASANCVRYCGGEVVFADIDPDTFLLDINKVRALLEQHPRNTFQGIIPVDFAGYPVDMEAFRTLADEYGMWIIEDACHAPGAWFTDSKGVRQMAGNGVYADLAIYSFHPVKHIAAGEGGMITTNDETLYKKLLTLRTHGITKNQNDFSNSLEMATGVPGMETGTFPGWYMEMQDLGFNYRLTDFQAALGLSQLQRADEGLMRRVEIARVYDQAFQHNDKIECQQLQLKERDLEHAYHLYVIKVADRLGLYNYLKEKNIYAQVHYFPTHLMPYYRQQGWKPGDFPLAEKYYSQCLSLPMFPSLTEKEQTFVIDQINQFLTSK</sequence>
<feature type="active site" description="Proton acceptor" evidence="2">
    <location>
        <position position="193"/>
    </location>
</feature>
<dbReference type="GO" id="GO:0000271">
    <property type="term" value="P:polysaccharide biosynthetic process"/>
    <property type="evidence" value="ECO:0007669"/>
    <property type="project" value="TreeGrafter"/>
</dbReference>
<gene>
    <name evidence="5" type="primary">pseC</name>
    <name evidence="5" type="ORF">HF329_23630</name>
</gene>
<reference evidence="6" key="1">
    <citation type="submission" date="2020-04" db="EMBL/GenBank/DDBJ databases">
        <authorList>
            <person name="Kittiwongwattana C."/>
        </authorList>
    </citation>
    <scope>NUCLEOTIDE SEQUENCE [LARGE SCALE GENOMIC DNA]</scope>
    <source>
        <strain evidence="6">1310</strain>
    </source>
</reference>
<dbReference type="PIRSF" id="PIRSF000390">
    <property type="entry name" value="PLP_StrS"/>
    <property type="match status" value="1"/>
</dbReference>
<dbReference type="InterPro" id="IPR015422">
    <property type="entry name" value="PyrdxlP-dep_Trfase_small"/>
</dbReference>
<keyword evidence="5" id="KW-0032">Aminotransferase</keyword>
<evidence type="ECO:0000256" key="2">
    <source>
        <dbReference type="PIRSR" id="PIRSR000390-1"/>
    </source>
</evidence>
<dbReference type="EMBL" id="CP051205">
    <property type="protein sequence ID" value="QJB36235.1"/>
    <property type="molecule type" value="Genomic_DNA"/>
</dbReference>
<keyword evidence="3 4" id="KW-0663">Pyridoxal phosphate</keyword>
<dbReference type="NCBIfam" id="TIGR03588">
    <property type="entry name" value="PseC"/>
    <property type="match status" value="1"/>
</dbReference>
<organism evidence="5 6">
    <name type="scientific">Chitinophaga oryzae</name>
    <dbReference type="NCBI Taxonomy" id="2725414"/>
    <lineage>
        <taxon>Bacteria</taxon>
        <taxon>Pseudomonadati</taxon>
        <taxon>Bacteroidota</taxon>
        <taxon>Chitinophagia</taxon>
        <taxon>Chitinophagales</taxon>
        <taxon>Chitinophagaceae</taxon>
        <taxon>Chitinophaga</taxon>
    </lineage>
</organism>
<dbReference type="Proteomes" id="UP000502421">
    <property type="component" value="Chromosome"/>
</dbReference>
<dbReference type="InterPro" id="IPR015424">
    <property type="entry name" value="PyrdxlP-dep_Trfase"/>
</dbReference>
<dbReference type="InterPro" id="IPR015421">
    <property type="entry name" value="PyrdxlP-dep_Trfase_major"/>
</dbReference>
<dbReference type="EC" id="2.6.1.92" evidence="5"/>
<accession>A0AAE6ZNW9</accession>
<dbReference type="PANTHER" id="PTHR30244:SF34">
    <property type="entry name" value="DTDP-4-AMINO-4,6-DIDEOXYGALACTOSE TRANSAMINASE"/>
    <property type="match status" value="1"/>
</dbReference>
<dbReference type="InterPro" id="IPR000653">
    <property type="entry name" value="DegT/StrS_aminotransferase"/>
</dbReference>
<dbReference type="Gene3D" id="3.40.640.10">
    <property type="entry name" value="Type I PLP-dependent aspartate aminotransferase-like (Major domain)"/>
    <property type="match status" value="1"/>
</dbReference>
<dbReference type="GO" id="GO:0030170">
    <property type="term" value="F:pyridoxal phosphate binding"/>
    <property type="evidence" value="ECO:0007669"/>
    <property type="project" value="TreeGrafter"/>
</dbReference>
<name>A0AAE6ZNW9_9BACT</name>
<dbReference type="Pfam" id="PF01041">
    <property type="entry name" value="DegT_DnrJ_EryC1"/>
    <property type="match status" value="1"/>
</dbReference>
<comment type="similarity">
    <text evidence="1 4">Belongs to the DegT/DnrJ/EryC1 family.</text>
</comment>
<evidence type="ECO:0000313" key="6">
    <source>
        <dbReference type="Proteomes" id="UP000502421"/>
    </source>
</evidence>
<dbReference type="PANTHER" id="PTHR30244">
    <property type="entry name" value="TRANSAMINASE"/>
    <property type="match status" value="1"/>
</dbReference>
<evidence type="ECO:0000313" key="5">
    <source>
        <dbReference type="EMBL" id="QJB36235.1"/>
    </source>
</evidence>
<keyword evidence="5" id="KW-0808">Transferase</keyword>
<dbReference type="InterPro" id="IPR020026">
    <property type="entry name" value="PseC"/>
</dbReference>
<dbReference type="KEGG" id="coy:HF329_23630"/>
<dbReference type="Gene3D" id="3.90.1150.10">
    <property type="entry name" value="Aspartate Aminotransferase, domain 1"/>
    <property type="match status" value="1"/>
</dbReference>
<evidence type="ECO:0000256" key="1">
    <source>
        <dbReference type="ARBA" id="ARBA00037999"/>
    </source>
</evidence>
<protein>
    <submittedName>
        <fullName evidence="5">UDP-4-amino-4, 6-dideoxy-N-acetyl-beta-L-altrosamine transaminase</fullName>
        <ecNumber evidence="5">2.6.1.92</ecNumber>
    </submittedName>
</protein>
<feature type="modified residue" description="N6-(pyridoxal phosphate)lysine" evidence="3">
    <location>
        <position position="193"/>
    </location>
</feature>